<protein>
    <submittedName>
        <fullName evidence="1">Uncharacterized protein</fullName>
    </submittedName>
</protein>
<dbReference type="AlphaFoldDB" id="A0A562KMY2"/>
<proteinExistence type="predicted"/>
<keyword evidence="2" id="KW-1185">Reference proteome</keyword>
<reference evidence="1 2" key="1">
    <citation type="journal article" date="2015" name="Stand. Genomic Sci.">
        <title>Genomic Encyclopedia of Bacterial and Archaeal Type Strains, Phase III: the genomes of soil and plant-associated and newly described type strains.</title>
        <authorList>
            <person name="Whitman W.B."/>
            <person name="Woyke T."/>
            <person name="Klenk H.P."/>
            <person name="Zhou Y."/>
            <person name="Lilburn T.G."/>
            <person name="Beck B.J."/>
            <person name="De Vos P."/>
            <person name="Vandamme P."/>
            <person name="Eisen J.A."/>
            <person name="Garrity G."/>
            <person name="Hugenholtz P."/>
            <person name="Kyrpides N.C."/>
        </authorList>
    </citation>
    <scope>NUCLEOTIDE SEQUENCE [LARGE SCALE GENOMIC DNA]</scope>
    <source>
        <strain evidence="1 2">CGMCC 1.7748</strain>
    </source>
</reference>
<organism evidence="1 2">
    <name type="scientific">Sphingobium wenxiniae (strain DSM 21828 / CGMCC 1.7748 / JZ-1)</name>
    <dbReference type="NCBI Taxonomy" id="595605"/>
    <lineage>
        <taxon>Bacteria</taxon>
        <taxon>Pseudomonadati</taxon>
        <taxon>Pseudomonadota</taxon>
        <taxon>Alphaproteobacteria</taxon>
        <taxon>Sphingomonadales</taxon>
        <taxon>Sphingomonadaceae</taxon>
        <taxon>Sphingobium</taxon>
    </lineage>
</organism>
<accession>A0A562KMY2</accession>
<gene>
    <name evidence="1" type="ORF">IQ35_00665</name>
</gene>
<name>A0A562KMY2_SPHWJ</name>
<comment type="caution">
    <text evidence="1">The sequence shown here is derived from an EMBL/GenBank/DDBJ whole genome shotgun (WGS) entry which is preliminary data.</text>
</comment>
<evidence type="ECO:0000313" key="2">
    <source>
        <dbReference type="Proteomes" id="UP000316624"/>
    </source>
</evidence>
<dbReference type="EMBL" id="VLKK01000002">
    <property type="protein sequence ID" value="TWH96734.1"/>
    <property type="molecule type" value="Genomic_DNA"/>
</dbReference>
<evidence type="ECO:0000313" key="1">
    <source>
        <dbReference type="EMBL" id="TWH96734.1"/>
    </source>
</evidence>
<sequence length="60" mass="6392">MKLKMLVSLSGPAICLSPGDEHDFSQDEAAALIEAGYAVPVVPDKIERAIARKPAEQRSA</sequence>
<dbReference type="Proteomes" id="UP000316624">
    <property type="component" value="Unassembled WGS sequence"/>
</dbReference>